<dbReference type="Proteomes" id="UP000266673">
    <property type="component" value="Unassembled WGS sequence"/>
</dbReference>
<organism evidence="2 3">
    <name type="scientific">Gigaspora rosea</name>
    <dbReference type="NCBI Taxonomy" id="44941"/>
    <lineage>
        <taxon>Eukaryota</taxon>
        <taxon>Fungi</taxon>
        <taxon>Fungi incertae sedis</taxon>
        <taxon>Mucoromycota</taxon>
        <taxon>Glomeromycotina</taxon>
        <taxon>Glomeromycetes</taxon>
        <taxon>Diversisporales</taxon>
        <taxon>Gigasporaceae</taxon>
        <taxon>Gigaspora</taxon>
    </lineage>
</organism>
<feature type="region of interest" description="Disordered" evidence="1">
    <location>
        <begin position="85"/>
        <end position="136"/>
    </location>
</feature>
<dbReference type="AlphaFoldDB" id="A0A397U686"/>
<accession>A0A397U686</accession>
<protein>
    <submittedName>
        <fullName evidence="2">Uncharacterized protein</fullName>
    </submittedName>
</protein>
<feature type="compositionally biased region" description="Acidic residues" evidence="1">
    <location>
        <begin position="105"/>
        <end position="131"/>
    </location>
</feature>
<reference evidence="2 3" key="1">
    <citation type="submission" date="2018-06" db="EMBL/GenBank/DDBJ databases">
        <title>Comparative genomics reveals the genomic features of Rhizophagus irregularis, R. cerebriforme, R. diaphanum and Gigaspora rosea, and their symbiotic lifestyle signature.</title>
        <authorList>
            <person name="Morin E."/>
            <person name="San Clemente H."/>
            <person name="Chen E.C.H."/>
            <person name="De La Providencia I."/>
            <person name="Hainaut M."/>
            <person name="Kuo A."/>
            <person name="Kohler A."/>
            <person name="Murat C."/>
            <person name="Tang N."/>
            <person name="Roy S."/>
            <person name="Loubradou J."/>
            <person name="Henrissat B."/>
            <person name="Grigoriev I.V."/>
            <person name="Corradi N."/>
            <person name="Roux C."/>
            <person name="Martin F.M."/>
        </authorList>
    </citation>
    <scope>NUCLEOTIDE SEQUENCE [LARGE SCALE GENOMIC DNA]</scope>
    <source>
        <strain evidence="2 3">DAOM 194757</strain>
    </source>
</reference>
<dbReference type="OrthoDB" id="2385834at2759"/>
<proteinExistence type="predicted"/>
<evidence type="ECO:0000256" key="1">
    <source>
        <dbReference type="SAM" id="MobiDB-lite"/>
    </source>
</evidence>
<evidence type="ECO:0000313" key="2">
    <source>
        <dbReference type="EMBL" id="RIB04269.1"/>
    </source>
</evidence>
<name>A0A397U686_9GLOM</name>
<gene>
    <name evidence="2" type="ORF">C2G38_2222822</name>
</gene>
<sequence length="298" mass="35556">MDLHCLSNVNNITKVYKEYLSIEPNCFDKFHNKLIAAAYTYCHVYNILDEKPKFSYKHLKRFSWVFPYISEALKYKVSEYKESKYEESEYKEPESEESEYKESEDKESEDEDEEDEDEEDEDEEDEDEEYKEPEPKELEYEGSIKWTVHCIDSINPHYQFKAKLKSEDAEDAKKFLFKDIISYDFLRNEDLLLTTKNGVYIYSLDKHKKKIYEKFNGNIFIDVLKTACSSKKTKAEKNKVNEENKENFKLDLNCVSLDKLELYLDTFKYILNDTLILVKNVNIMFAKATKEKNEFIAN</sequence>
<feature type="compositionally biased region" description="Basic and acidic residues" evidence="1">
    <location>
        <begin position="85"/>
        <end position="104"/>
    </location>
</feature>
<comment type="caution">
    <text evidence="2">The sequence shown here is derived from an EMBL/GenBank/DDBJ whole genome shotgun (WGS) entry which is preliminary data.</text>
</comment>
<evidence type="ECO:0000313" key="3">
    <source>
        <dbReference type="Proteomes" id="UP000266673"/>
    </source>
</evidence>
<dbReference type="EMBL" id="QKWP01002214">
    <property type="protein sequence ID" value="RIB04269.1"/>
    <property type="molecule type" value="Genomic_DNA"/>
</dbReference>
<keyword evidence="3" id="KW-1185">Reference proteome</keyword>